<dbReference type="RefSeq" id="WP_184252775.1">
    <property type="nucleotide sequence ID" value="NZ_JACHIO010000002.1"/>
</dbReference>
<name>A0A7W7ZLT3_9BACT</name>
<accession>A0A7W7ZLT3</accession>
<feature type="transmembrane region" description="Helical" evidence="1">
    <location>
        <begin position="33"/>
        <end position="55"/>
    </location>
</feature>
<evidence type="ECO:0000256" key="1">
    <source>
        <dbReference type="SAM" id="Phobius"/>
    </source>
</evidence>
<dbReference type="AlphaFoldDB" id="A0A7W7ZLT3"/>
<gene>
    <name evidence="2" type="ORF">HDF15_000616</name>
</gene>
<feature type="transmembrane region" description="Helical" evidence="1">
    <location>
        <begin position="104"/>
        <end position="123"/>
    </location>
</feature>
<feature type="transmembrane region" description="Helical" evidence="1">
    <location>
        <begin position="6"/>
        <end position="26"/>
    </location>
</feature>
<keyword evidence="1" id="KW-0472">Membrane</keyword>
<keyword evidence="1" id="KW-1133">Transmembrane helix</keyword>
<proteinExistence type="predicted"/>
<dbReference type="Proteomes" id="UP000584867">
    <property type="component" value="Unassembled WGS sequence"/>
</dbReference>
<keyword evidence="1" id="KW-0812">Transmembrane</keyword>
<organism evidence="2 3">
    <name type="scientific">Granulicella mallensis</name>
    <dbReference type="NCBI Taxonomy" id="940614"/>
    <lineage>
        <taxon>Bacteria</taxon>
        <taxon>Pseudomonadati</taxon>
        <taxon>Acidobacteriota</taxon>
        <taxon>Terriglobia</taxon>
        <taxon>Terriglobales</taxon>
        <taxon>Acidobacteriaceae</taxon>
        <taxon>Granulicella</taxon>
    </lineage>
</organism>
<dbReference type="EMBL" id="JACHIO010000002">
    <property type="protein sequence ID" value="MBB5062289.1"/>
    <property type="molecule type" value="Genomic_DNA"/>
</dbReference>
<reference evidence="2 3" key="1">
    <citation type="submission" date="2020-08" db="EMBL/GenBank/DDBJ databases">
        <title>Genomic Encyclopedia of Type Strains, Phase IV (KMG-V): Genome sequencing to study the core and pangenomes of soil and plant-associated prokaryotes.</title>
        <authorList>
            <person name="Whitman W."/>
        </authorList>
    </citation>
    <scope>NUCLEOTIDE SEQUENCE [LARGE SCALE GENOMIC DNA]</scope>
    <source>
        <strain evidence="2 3">X5P3</strain>
    </source>
</reference>
<feature type="transmembrane region" description="Helical" evidence="1">
    <location>
        <begin position="61"/>
        <end position="83"/>
    </location>
</feature>
<sequence>MQLTGIDLVFWAAGFLAHAVLLVVLWTRHRATVFPFFTTLITEYVVRTITLYFIVHYGTKHQYLLAYLSLGTVDLVLQLCVVYELASHIFRPLGKWAPDVRGSFGWLIGGSILIASALTWLTAPPANSWMRAVIIRGNFFSSVLMSELFVGMIALSATVGLPWKTHVARISQGLGLYSIIGILTEAGHSYLGMDHHARISANLSYIRISSYLACQVYWIIMLWREAPASLELPEEMREQLAALQRRVEYDLRELRSWRP</sequence>
<evidence type="ECO:0000313" key="2">
    <source>
        <dbReference type="EMBL" id="MBB5062289.1"/>
    </source>
</evidence>
<comment type="caution">
    <text evidence="2">The sequence shown here is derived from an EMBL/GenBank/DDBJ whole genome shotgun (WGS) entry which is preliminary data.</text>
</comment>
<feature type="transmembrane region" description="Helical" evidence="1">
    <location>
        <begin position="143"/>
        <end position="162"/>
    </location>
</feature>
<evidence type="ECO:0000313" key="3">
    <source>
        <dbReference type="Proteomes" id="UP000584867"/>
    </source>
</evidence>
<protein>
    <submittedName>
        <fullName evidence="2">Uncharacterized protein</fullName>
    </submittedName>
</protein>